<sequence>MLVAGQPITLYHRSYDETKRADVWTRVVYTGSWYGSQAVTVADSGLLTADTYTVRIPTQDVITAAAGDIVIKGEAQDAPTGATALTRKYQGRCFVVTRVQDNRRGAPALQHWRIEGR</sequence>
<dbReference type="RefSeq" id="WP_349220976.1">
    <property type="nucleotide sequence ID" value="NZ_JBBMFD010000037.1"/>
</dbReference>
<dbReference type="InterPro" id="IPR046639">
    <property type="entry name" value="DUF6751"/>
</dbReference>
<dbReference type="Proteomes" id="UP001489509">
    <property type="component" value="Unassembled WGS sequence"/>
</dbReference>
<evidence type="ECO:0000313" key="1">
    <source>
        <dbReference type="EMBL" id="MEQ2441713.1"/>
    </source>
</evidence>
<organism evidence="1 2">
    <name type="scientific">Solibaculum intestinale</name>
    <dbReference type="NCBI Taxonomy" id="3133165"/>
    <lineage>
        <taxon>Bacteria</taxon>
        <taxon>Bacillati</taxon>
        <taxon>Bacillota</taxon>
        <taxon>Clostridia</taxon>
        <taxon>Eubacteriales</taxon>
        <taxon>Oscillospiraceae</taxon>
        <taxon>Solibaculum</taxon>
    </lineage>
</organism>
<dbReference type="EMBL" id="JBBMFD010000037">
    <property type="protein sequence ID" value="MEQ2441713.1"/>
    <property type="molecule type" value="Genomic_DNA"/>
</dbReference>
<name>A0ABV1E324_9FIRM</name>
<dbReference type="Pfam" id="PF20536">
    <property type="entry name" value="DUF6751"/>
    <property type="match status" value="1"/>
</dbReference>
<keyword evidence="2" id="KW-1185">Reference proteome</keyword>
<evidence type="ECO:0000313" key="2">
    <source>
        <dbReference type="Proteomes" id="UP001489509"/>
    </source>
</evidence>
<gene>
    <name evidence="1" type="ORF">WMO26_12820</name>
</gene>
<protein>
    <submittedName>
        <fullName evidence="1">DUF6751 family protein</fullName>
    </submittedName>
</protein>
<reference evidence="1 2" key="1">
    <citation type="submission" date="2024-03" db="EMBL/GenBank/DDBJ databases">
        <title>Human intestinal bacterial collection.</title>
        <authorList>
            <person name="Pauvert C."/>
            <person name="Hitch T.C.A."/>
            <person name="Clavel T."/>
        </authorList>
    </citation>
    <scope>NUCLEOTIDE SEQUENCE [LARGE SCALE GENOMIC DNA]</scope>
    <source>
        <strain evidence="1 2">CLA-JM-H44</strain>
    </source>
</reference>
<accession>A0ABV1E324</accession>
<comment type="caution">
    <text evidence="1">The sequence shown here is derived from an EMBL/GenBank/DDBJ whole genome shotgun (WGS) entry which is preliminary data.</text>
</comment>
<proteinExistence type="predicted"/>